<dbReference type="RefSeq" id="WP_105185178.1">
    <property type="nucleotide sequence ID" value="NZ_LT985188.1"/>
</dbReference>
<name>A0A2N9JF57_9ACTN</name>
<protein>
    <submittedName>
        <fullName evidence="1">Uncharacterized protein</fullName>
    </submittedName>
</protein>
<dbReference type="AlphaFoldDB" id="A0A2N9JF57"/>
<dbReference type="Proteomes" id="UP000238164">
    <property type="component" value="Chromosome 1"/>
</dbReference>
<accession>A0A2N9JF57</accession>
<keyword evidence="2" id="KW-1185">Reference proteome</keyword>
<sequence length="180" mass="18882">MAALLKTTEADPTVPAALWADHLSGFDKPARPRRTRPAPAAAQAEVETLLATDPDAAAAALARHVDRFAGNATFLLWASQTFSELAAARPSHGLPDRTLATEAWAALLCTVVLPPGDDDQGLRLIDRPTGSTCAAPGCVARRSPGRCWPGRATTSTSAPSCGWRCWPATTGWPNGCSANR</sequence>
<evidence type="ECO:0000313" key="2">
    <source>
        <dbReference type="Proteomes" id="UP000238164"/>
    </source>
</evidence>
<organism evidence="1 2">
    <name type="scientific">Micropruina glycogenica</name>
    <dbReference type="NCBI Taxonomy" id="75385"/>
    <lineage>
        <taxon>Bacteria</taxon>
        <taxon>Bacillati</taxon>
        <taxon>Actinomycetota</taxon>
        <taxon>Actinomycetes</taxon>
        <taxon>Propionibacteriales</taxon>
        <taxon>Nocardioidaceae</taxon>
        <taxon>Micropruina</taxon>
    </lineage>
</organism>
<gene>
    <name evidence="1" type="ORF">MPLG2_1069</name>
</gene>
<evidence type="ECO:0000313" key="1">
    <source>
        <dbReference type="EMBL" id="SPD86105.1"/>
    </source>
</evidence>
<proteinExistence type="predicted"/>
<dbReference type="EMBL" id="LT985188">
    <property type="protein sequence ID" value="SPD86105.1"/>
    <property type="molecule type" value="Genomic_DNA"/>
</dbReference>
<reference evidence="1 2" key="1">
    <citation type="submission" date="2018-02" db="EMBL/GenBank/DDBJ databases">
        <authorList>
            <person name="Cohen D.B."/>
            <person name="Kent A.D."/>
        </authorList>
    </citation>
    <scope>NUCLEOTIDE SEQUENCE [LARGE SCALE GENOMIC DNA]</scope>
    <source>
        <strain evidence="1">1</strain>
    </source>
</reference>
<dbReference type="KEGG" id="mgg:MPLG2_1069"/>